<evidence type="ECO:0000313" key="2">
    <source>
        <dbReference type="EMBL" id="QDW81030.1"/>
    </source>
</evidence>
<keyword evidence="3" id="KW-1185">Reference proteome</keyword>
<proteinExistence type="predicted"/>
<evidence type="ECO:0000256" key="1">
    <source>
        <dbReference type="SAM" id="MobiDB-lite"/>
    </source>
</evidence>
<feature type="region of interest" description="Disordered" evidence="1">
    <location>
        <begin position="1"/>
        <end position="89"/>
    </location>
</feature>
<accession>A0A5B8H8G6</accession>
<name>A0A5B8H8G6_9RHAB</name>
<protein>
    <submittedName>
        <fullName evidence="2">Phosphoprotein</fullName>
    </submittedName>
</protein>
<dbReference type="RefSeq" id="YP_010798330.1">
    <property type="nucleotide sequence ID" value="NC_076415.1"/>
</dbReference>
<evidence type="ECO:0000313" key="3">
    <source>
        <dbReference type="Proteomes" id="UP000681618"/>
    </source>
</evidence>
<sequence length="243" mass="26385">MEDIDKEEIAPLRLSDAATESMTHMMKGVKQGMGTGVDSPGDILSEDPVPLDPIVPGYHVPDLPPIPDPVRDPETPSTSKREEPEVDAPPLEAGLKQIKLPKEVSPGWTKADIVKEVLRALEGHAVILSPEVTTTDSEISMTFKTIPSYHSPTSSSAGRSTSDIEGASIFTEDIEFRKIGGAKVKLSLATLGITKEVAKQYILGKDLGKYFMDKAVASDIKLYKLMHLSEKGKKWKRIVSPAP</sequence>
<reference evidence="2" key="1">
    <citation type="journal article" date="2019" name="Sci. Rep.">
        <title>Viral Diversity of Tick Species Parasitizing Cattle and Dogs in Trinidad and Tobago.</title>
        <authorList>
            <person name="Sameroff S."/>
            <person name="Tokarz R."/>
            <person name="Charles R.A."/>
            <person name="Jain K."/>
            <person name="Oleynik A."/>
            <person name="Che X."/>
            <person name="Georges K."/>
            <person name="Carrington C.V."/>
            <person name="Lipkin W.I."/>
            <person name="Oura C."/>
        </authorList>
    </citation>
    <scope>NUCLEOTIDE SEQUENCE</scope>
    <source>
        <strain evidence="2">TTP-Pool-17</strain>
    </source>
</reference>
<organism evidence="2 3">
    <name type="scientific">Blanchseco virus</name>
    <dbReference type="NCBI Taxonomy" id="2704630"/>
    <lineage>
        <taxon>Viruses</taxon>
        <taxon>Riboviria</taxon>
        <taxon>Orthornavirae</taxon>
        <taxon>Negarnaviricota</taxon>
        <taxon>Haploviricotina</taxon>
        <taxon>Monjiviricetes</taxon>
        <taxon>Mononegavirales</taxon>
        <taxon>Rhabdoviridae</taxon>
        <taxon>Alpharhabdovirinae</taxon>
        <taxon>Alpharicinrhavirus</taxon>
        <taxon>Alpharicinrhavirus blanchseco</taxon>
    </lineage>
</organism>
<feature type="compositionally biased region" description="Basic and acidic residues" evidence="1">
    <location>
        <begin position="69"/>
        <end position="83"/>
    </location>
</feature>
<dbReference type="Proteomes" id="UP000681618">
    <property type="component" value="Segment"/>
</dbReference>
<reference evidence="2" key="2">
    <citation type="submission" date="2019-06" db="EMBL/GenBank/DDBJ databases">
        <authorList>
            <person name="Sameroff S.C."/>
            <person name="Tokarz R."/>
            <person name="Charles R."/>
            <person name="Jain K."/>
            <person name="Oleynik A."/>
            <person name="Che X."/>
            <person name="Georges K."/>
            <person name="Carrington C."/>
            <person name="Lipkin W.I."/>
            <person name="Oura C."/>
        </authorList>
    </citation>
    <scope>NUCLEOTIDE SEQUENCE</scope>
    <source>
        <strain evidence="2">TTP-Pool-17</strain>
    </source>
</reference>
<dbReference type="GeneID" id="80536486"/>
<dbReference type="EMBL" id="MN025503">
    <property type="protein sequence ID" value="QDW81030.1"/>
    <property type="molecule type" value="Viral_cRNA"/>
</dbReference>
<dbReference type="KEGG" id="vg:80536486"/>